<dbReference type="EMBL" id="CM037618">
    <property type="protein sequence ID" value="KAH8000083.1"/>
    <property type="molecule type" value="Genomic_DNA"/>
</dbReference>
<sequence>MAGVARATKEPLDPVSQNKIFCETVRKELRCQRLHTEYGVNPLLKVHTITRKPMSWHDNLEEPADAKFLKLIHHAALEPTKKYKEPQTEGQEIGWFSTPLISTDRNDKRLNFPSRSTEITRYMAAMWRLKEMMKDKR</sequence>
<protein>
    <submittedName>
        <fullName evidence="1">Uncharacterized protein</fullName>
    </submittedName>
</protein>
<organism evidence="1 2">
    <name type="scientific">Sphaerodactylus townsendi</name>
    <dbReference type="NCBI Taxonomy" id="933632"/>
    <lineage>
        <taxon>Eukaryota</taxon>
        <taxon>Metazoa</taxon>
        <taxon>Chordata</taxon>
        <taxon>Craniata</taxon>
        <taxon>Vertebrata</taxon>
        <taxon>Euteleostomi</taxon>
        <taxon>Lepidosauria</taxon>
        <taxon>Squamata</taxon>
        <taxon>Bifurcata</taxon>
        <taxon>Gekkota</taxon>
        <taxon>Sphaerodactylidae</taxon>
        <taxon>Sphaerodactylus</taxon>
    </lineage>
</organism>
<proteinExistence type="predicted"/>
<accession>A0ACB8F4B2</accession>
<comment type="caution">
    <text evidence="1">The sequence shown here is derived from an EMBL/GenBank/DDBJ whole genome shotgun (WGS) entry which is preliminary data.</text>
</comment>
<evidence type="ECO:0000313" key="2">
    <source>
        <dbReference type="Proteomes" id="UP000827872"/>
    </source>
</evidence>
<reference evidence="1" key="1">
    <citation type="submission" date="2021-08" db="EMBL/GenBank/DDBJ databases">
        <title>The first chromosome-level gecko genome reveals the dynamic sex chromosomes of Neotropical dwarf geckos (Sphaerodactylidae: Sphaerodactylus).</title>
        <authorList>
            <person name="Pinto B.J."/>
            <person name="Keating S.E."/>
            <person name="Gamble T."/>
        </authorList>
    </citation>
    <scope>NUCLEOTIDE SEQUENCE</scope>
    <source>
        <strain evidence="1">TG3544</strain>
    </source>
</reference>
<gene>
    <name evidence="1" type="ORF">K3G42_022359</name>
</gene>
<keyword evidence="2" id="KW-1185">Reference proteome</keyword>
<dbReference type="Proteomes" id="UP000827872">
    <property type="component" value="Linkage Group LG05"/>
</dbReference>
<name>A0ACB8F4B2_9SAUR</name>
<evidence type="ECO:0000313" key="1">
    <source>
        <dbReference type="EMBL" id="KAH8000083.1"/>
    </source>
</evidence>